<name>A0A6B1DX78_9CHLR</name>
<dbReference type="PANTHER" id="PTHR43249:SF1">
    <property type="entry name" value="D-GLUCOSIDE 3-DEHYDROGENASE"/>
    <property type="match status" value="1"/>
</dbReference>
<dbReference type="SUPFAM" id="SSF55347">
    <property type="entry name" value="Glyceraldehyde-3-phosphate dehydrogenase-like, C-terminal domain"/>
    <property type="match status" value="1"/>
</dbReference>
<organism evidence="3">
    <name type="scientific">Caldilineaceae bacterium SB0662_bin_9</name>
    <dbReference type="NCBI Taxonomy" id="2605258"/>
    <lineage>
        <taxon>Bacteria</taxon>
        <taxon>Bacillati</taxon>
        <taxon>Chloroflexota</taxon>
        <taxon>Caldilineae</taxon>
        <taxon>Caldilineales</taxon>
        <taxon>Caldilineaceae</taxon>
    </lineage>
</organism>
<dbReference type="EMBL" id="VXPY01000104">
    <property type="protein sequence ID" value="MYD91626.1"/>
    <property type="molecule type" value="Genomic_DNA"/>
</dbReference>
<dbReference type="InterPro" id="IPR000683">
    <property type="entry name" value="Gfo/Idh/MocA-like_OxRdtase_N"/>
</dbReference>
<feature type="domain" description="Gfo/Idh/MocA-like oxidoreductase N-terminal" evidence="1">
    <location>
        <begin position="4"/>
        <end position="119"/>
    </location>
</feature>
<dbReference type="Gene3D" id="3.30.360.10">
    <property type="entry name" value="Dihydrodipicolinate Reductase, domain 2"/>
    <property type="match status" value="1"/>
</dbReference>
<proteinExistence type="predicted"/>
<accession>A0A6B1DX78</accession>
<evidence type="ECO:0000259" key="2">
    <source>
        <dbReference type="Pfam" id="PF22725"/>
    </source>
</evidence>
<protein>
    <submittedName>
        <fullName evidence="3">Gfo/Idh/MocA family oxidoreductase</fullName>
    </submittedName>
</protein>
<dbReference type="SUPFAM" id="SSF51735">
    <property type="entry name" value="NAD(P)-binding Rossmann-fold domains"/>
    <property type="match status" value="1"/>
</dbReference>
<dbReference type="InterPro" id="IPR036291">
    <property type="entry name" value="NAD(P)-bd_dom_sf"/>
</dbReference>
<dbReference type="Pfam" id="PF01408">
    <property type="entry name" value="GFO_IDH_MocA"/>
    <property type="match status" value="1"/>
</dbReference>
<reference evidence="3" key="1">
    <citation type="submission" date="2019-09" db="EMBL/GenBank/DDBJ databases">
        <title>Characterisation of the sponge microbiome using genome-centric metagenomics.</title>
        <authorList>
            <person name="Engelberts J.P."/>
            <person name="Robbins S.J."/>
            <person name="De Goeij J.M."/>
            <person name="Aranda M."/>
            <person name="Bell S.C."/>
            <person name="Webster N.S."/>
        </authorList>
    </citation>
    <scope>NUCLEOTIDE SEQUENCE</scope>
    <source>
        <strain evidence="3">SB0662_bin_9</strain>
    </source>
</reference>
<sequence>MRLLRFAIIGAGNIGRIQAEAIARIPDARLTVVCNRGSRAGMDLAKAHGAEWIPHHQDAVQHPEVDVVSVCTPSGTHAEIAETAAAAGKHLLVEKPLDITLPRVDRILSAASRANVTLASVFPLRFMKGVRQAKQALDAGRLGRLTMADAYVKWYRPPAYYEVGWRGTWKLDGGGALMNQSIHSIDLLQWLAGPVDYVFARTATLSHDIETEDTATALLGFAHGGMGVIQGATSCWPGTAARIELQGSQGTIVLEEGRIVTWQLADADDEEEEAMLSLEAGTGSGSQGPMGIGSDNHRLQIQDLIEAINGDRASAVAGDEGRKAVEIVRAIYRSATTGMPVQLPLADDD</sequence>
<comment type="caution">
    <text evidence="3">The sequence shown here is derived from an EMBL/GenBank/DDBJ whole genome shotgun (WGS) entry which is preliminary data.</text>
</comment>
<dbReference type="AlphaFoldDB" id="A0A6B1DX78"/>
<dbReference type="PANTHER" id="PTHR43249">
    <property type="entry name" value="UDP-N-ACETYL-2-AMINO-2-DEOXY-D-GLUCURONATE OXIDASE"/>
    <property type="match status" value="1"/>
</dbReference>
<dbReference type="Gene3D" id="3.40.50.720">
    <property type="entry name" value="NAD(P)-binding Rossmann-like Domain"/>
    <property type="match status" value="1"/>
</dbReference>
<dbReference type="InterPro" id="IPR052515">
    <property type="entry name" value="Gfo/Idh/MocA_Oxidoreductase"/>
</dbReference>
<dbReference type="InterPro" id="IPR055170">
    <property type="entry name" value="GFO_IDH_MocA-like_dom"/>
</dbReference>
<evidence type="ECO:0000313" key="3">
    <source>
        <dbReference type="EMBL" id="MYD91626.1"/>
    </source>
</evidence>
<dbReference type="Pfam" id="PF22725">
    <property type="entry name" value="GFO_IDH_MocA_C3"/>
    <property type="match status" value="1"/>
</dbReference>
<dbReference type="GO" id="GO:0000166">
    <property type="term" value="F:nucleotide binding"/>
    <property type="evidence" value="ECO:0007669"/>
    <property type="project" value="InterPro"/>
</dbReference>
<feature type="domain" description="GFO/IDH/MocA-like oxidoreductase" evidence="2">
    <location>
        <begin position="130"/>
        <end position="253"/>
    </location>
</feature>
<evidence type="ECO:0000259" key="1">
    <source>
        <dbReference type="Pfam" id="PF01408"/>
    </source>
</evidence>
<gene>
    <name evidence="3" type="ORF">F4Y08_15060</name>
</gene>